<dbReference type="EMBL" id="LDAU01000155">
    <property type="protein sequence ID" value="KRX02369.1"/>
    <property type="molecule type" value="Genomic_DNA"/>
</dbReference>
<feature type="region of interest" description="Disordered" evidence="2">
    <location>
        <begin position="1033"/>
        <end position="1056"/>
    </location>
</feature>
<evidence type="ECO:0000256" key="1">
    <source>
        <dbReference type="SAM" id="Coils"/>
    </source>
</evidence>
<reference evidence="3 4" key="1">
    <citation type="journal article" date="2015" name="Sci. Rep.">
        <title>Genome of the facultative scuticociliatosis pathogen Pseudocohnilembus persalinus provides insight into its virulence through horizontal gene transfer.</title>
        <authorList>
            <person name="Xiong J."/>
            <person name="Wang G."/>
            <person name="Cheng J."/>
            <person name="Tian M."/>
            <person name="Pan X."/>
            <person name="Warren A."/>
            <person name="Jiang C."/>
            <person name="Yuan D."/>
            <person name="Miao W."/>
        </authorList>
    </citation>
    <scope>NUCLEOTIDE SEQUENCE [LARGE SCALE GENOMIC DNA]</scope>
    <source>
        <strain evidence="3">36N120E</strain>
    </source>
</reference>
<comment type="caution">
    <text evidence="3">The sequence shown here is derived from an EMBL/GenBank/DDBJ whole genome shotgun (WGS) entry which is preliminary data.</text>
</comment>
<feature type="coiled-coil region" evidence="1">
    <location>
        <begin position="276"/>
        <end position="310"/>
    </location>
</feature>
<evidence type="ECO:0000313" key="4">
    <source>
        <dbReference type="Proteomes" id="UP000054937"/>
    </source>
</evidence>
<keyword evidence="4" id="KW-1185">Reference proteome</keyword>
<keyword evidence="1" id="KW-0175">Coiled coil</keyword>
<name>A0A0V0QJH5_PSEPJ</name>
<feature type="region of interest" description="Disordered" evidence="2">
    <location>
        <begin position="719"/>
        <end position="740"/>
    </location>
</feature>
<dbReference type="InParanoid" id="A0A0V0QJH5"/>
<feature type="compositionally biased region" description="Polar residues" evidence="2">
    <location>
        <begin position="1042"/>
        <end position="1056"/>
    </location>
</feature>
<proteinExistence type="predicted"/>
<evidence type="ECO:0000256" key="2">
    <source>
        <dbReference type="SAM" id="MobiDB-lite"/>
    </source>
</evidence>
<dbReference type="OMA" id="NEQNSAM"/>
<feature type="compositionally biased region" description="Polar residues" evidence="2">
    <location>
        <begin position="725"/>
        <end position="740"/>
    </location>
</feature>
<feature type="coiled-coil region" evidence="1">
    <location>
        <begin position="550"/>
        <end position="612"/>
    </location>
</feature>
<dbReference type="Proteomes" id="UP000054937">
    <property type="component" value="Unassembled WGS sequence"/>
</dbReference>
<sequence>MENQENKNINNIDDSTQQINQGNKTIDKLSKKLNNLTQGVHLFHGNVINNNKLNKNQSCNEIKLISQKNQQFQPEQKKQKNDGNNSALVKSIQIDLDFNQKPKTNSKDNYEQQLQLNKSQSVKNQRISKDKLRLNLDSIIQQQLRTYSQPNMNFDLIYNNGQTEYSNQQQQSLKQPLDLQNMIKLDYQQQGNSKDSQFQQKKQFYCSEQNNQTSASIQKYSKFENQKQEYKENVTTGYTEQTQKDDNIMTQKQNNNVQLLTDQQGYLKQTQLDKNQKQHKQEIQNLSYNKEQLKNQLQKLNINNIDSQQTDKSLSYSDEKYMQIIKQLVQKIDNLAKELNYVNDITQQMIKENTNYKNLVKSLKKKIKNLEKNELNLTTELKSYKTNMQHSMNLQNYKQILTNKSRQKLSLDLQKATSTEFTQITQHTQLDYESPINNTEHQLNQKDMIIDYLYQQLQNQKMKVPGNNNTINGNNYFSSINSSCIQSSNSKNKLFYMPCFVSQKISQINSPLKQSIDNIPIQEQQEYSEQYNQMQQIPLNYTNYQDIQNIQDQSGQFANINKEIQQLRTNLSQQEIQNKKTQDLMQIMTDKEQQQAQEIELLKNQLQQISQKQQINHSESQKYLCTSPSKKLELYQTQNIQIDKNLKTENNINNNQKNQIQYNNLHTSPNKISNNDDLKQNKDGFKPYFQTSKIDNQNQLEGQILDPKQFFSLNFNKTQNQNNNSIKTLDNNQNQQSTQKLVQQDFPELKNQKGKLNTEESGQNNQIVKKNNPTLLNCSSVFDNTSFLLSNTERTKNQINLMNSEDPLFNQKSNKKQKNDIKIEMQQEIEDINLQNQFNIKSDPSLKQNILDDQVSSQFLDLNEDKPYKNQQQTSQIQNISQINSPNNNPQQLNNHKYNKQNKEQSTNRLSVLSGVQQDASLIINDKVNDTRVNIADMINNQSVNQNFISNIKKNNVYNYSNNKQTPAKNIQENILTASALQTPAYNKINYHNNNNNSIQTINKANEQNSAMASSYKYNKNLNKQQVQNNLKPTQVLPPSKNEGNINKNEKQLNQN</sequence>
<evidence type="ECO:0000313" key="3">
    <source>
        <dbReference type="EMBL" id="KRX02369.1"/>
    </source>
</evidence>
<feature type="coiled-coil region" evidence="1">
    <location>
        <begin position="353"/>
        <end position="387"/>
    </location>
</feature>
<feature type="compositionally biased region" description="Polar residues" evidence="2">
    <location>
        <begin position="111"/>
        <end position="122"/>
    </location>
</feature>
<organism evidence="3 4">
    <name type="scientific">Pseudocohnilembus persalinus</name>
    <name type="common">Ciliate</name>
    <dbReference type="NCBI Taxonomy" id="266149"/>
    <lineage>
        <taxon>Eukaryota</taxon>
        <taxon>Sar</taxon>
        <taxon>Alveolata</taxon>
        <taxon>Ciliophora</taxon>
        <taxon>Intramacronucleata</taxon>
        <taxon>Oligohymenophorea</taxon>
        <taxon>Scuticociliatia</taxon>
        <taxon>Philasterida</taxon>
        <taxon>Pseudocohnilembidae</taxon>
        <taxon>Pseudocohnilembus</taxon>
    </lineage>
</organism>
<feature type="region of interest" description="Disordered" evidence="2">
    <location>
        <begin position="100"/>
        <end position="122"/>
    </location>
</feature>
<accession>A0A0V0QJH5</accession>
<dbReference type="AlphaFoldDB" id="A0A0V0QJH5"/>
<gene>
    <name evidence="3" type="ORF">PPERSA_09986</name>
</gene>
<protein>
    <submittedName>
        <fullName evidence="3">Uncharacterized protein</fullName>
    </submittedName>
</protein>